<dbReference type="Proteomes" id="UP000230002">
    <property type="component" value="Unassembled WGS sequence"/>
</dbReference>
<organism evidence="1 2">
    <name type="scientific">Ganoderma sinense ZZ0214-1</name>
    <dbReference type="NCBI Taxonomy" id="1077348"/>
    <lineage>
        <taxon>Eukaryota</taxon>
        <taxon>Fungi</taxon>
        <taxon>Dikarya</taxon>
        <taxon>Basidiomycota</taxon>
        <taxon>Agaricomycotina</taxon>
        <taxon>Agaricomycetes</taxon>
        <taxon>Polyporales</taxon>
        <taxon>Polyporaceae</taxon>
        <taxon>Ganoderma</taxon>
    </lineage>
</organism>
<comment type="caution">
    <text evidence="1">The sequence shown here is derived from an EMBL/GenBank/DDBJ whole genome shotgun (WGS) entry which is preliminary data.</text>
</comment>
<proteinExistence type="predicted"/>
<dbReference type="SUPFAM" id="SSF50370">
    <property type="entry name" value="Ricin B-like lectins"/>
    <property type="match status" value="1"/>
</dbReference>
<dbReference type="Gene3D" id="2.80.10.50">
    <property type="match status" value="1"/>
</dbReference>
<gene>
    <name evidence="1" type="ORF">GSI_06539</name>
</gene>
<dbReference type="InterPro" id="IPR035992">
    <property type="entry name" value="Ricin_B-like_lectins"/>
</dbReference>
<evidence type="ECO:0000313" key="1">
    <source>
        <dbReference type="EMBL" id="PIL31835.1"/>
    </source>
</evidence>
<sequence>MLITSDKEATMQTTPPLNAELNTYGFPQGYFILRSLATDRVLDVAQGLLEDGTCVILWPMTETSLVESMRKPDSNNQVFFIDTSGALCSRSSGHAIDVQDEGLVLRHRKPVTYPFPNPESHPLPRFAYHPSTREITVTFAFDPSYPASPTSRRESADGVWKTKTYYLSSVPVRKPPTLIDNASALLTAAVAGGMSLFGPTRTNATPEEVFDGQIDLNESDLAEQDRNEAEEIDDSPDWLRPVKAIGLMTEETVGASDQAKLRRQWEILPLRHTKRLTGGI</sequence>
<evidence type="ECO:0000313" key="2">
    <source>
        <dbReference type="Proteomes" id="UP000230002"/>
    </source>
</evidence>
<dbReference type="STRING" id="1077348.A0A2G8SDI5"/>
<accession>A0A2G8SDI5</accession>
<dbReference type="AlphaFoldDB" id="A0A2G8SDI5"/>
<protein>
    <submittedName>
        <fullName evidence="1">Uncharacterized protein</fullName>
    </submittedName>
</protein>
<name>A0A2G8SDI5_9APHY</name>
<dbReference type="EMBL" id="AYKW01000012">
    <property type="protein sequence ID" value="PIL31835.1"/>
    <property type="molecule type" value="Genomic_DNA"/>
</dbReference>
<dbReference type="OrthoDB" id="63070at2759"/>
<reference evidence="1 2" key="1">
    <citation type="journal article" date="2015" name="Sci. Rep.">
        <title>Chromosome-level genome map provides insights into diverse defense mechanisms in the medicinal fungus Ganoderma sinense.</title>
        <authorList>
            <person name="Zhu Y."/>
            <person name="Xu J."/>
            <person name="Sun C."/>
            <person name="Zhou S."/>
            <person name="Xu H."/>
            <person name="Nelson D.R."/>
            <person name="Qian J."/>
            <person name="Song J."/>
            <person name="Luo H."/>
            <person name="Xiang L."/>
            <person name="Li Y."/>
            <person name="Xu Z."/>
            <person name="Ji A."/>
            <person name="Wang L."/>
            <person name="Lu S."/>
            <person name="Hayward A."/>
            <person name="Sun W."/>
            <person name="Li X."/>
            <person name="Schwartz D.C."/>
            <person name="Wang Y."/>
            <person name="Chen S."/>
        </authorList>
    </citation>
    <scope>NUCLEOTIDE SEQUENCE [LARGE SCALE GENOMIC DNA]</scope>
    <source>
        <strain evidence="1 2">ZZ0214-1</strain>
    </source>
</reference>
<keyword evidence="2" id="KW-1185">Reference proteome</keyword>